<evidence type="ECO:0008006" key="4">
    <source>
        <dbReference type="Google" id="ProtNLM"/>
    </source>
</evidence>
<feature type="transmembrane region" description="Helical" evidence="1">
    <location>
        <begin position="73"/>
        <end position="93"/>
    </location>
</feature>
<evidence type="ECO:0000313" key="3">
    <source>
        <dbReference type="Proteomes" id="UP000523007"/>
    </source>
</evidence>
<dbReference type="AlphaFoldDB" id="A0A7W7RJZ6"/>
<protein>
    <recommendedName>
        <fullName evidence="4">Integral membrane protein</fullName>
    </recommendedName>
</protein>
<gene>
    <name evidence="2" type="ORF">F4561_004171</name>
</gene>
<dbReference type="EMBL" id="JACHJT010000001">
    <property type="protein sequence ID" value="MBB4933351.1"/>
    <property type="molecule type" value="Genomic_DNA"/>
</dbReference>
<dbReference type="RefSeq" id="WP_184580975.1">
    <property type="nucleotide sequence ID" value="NZ_JACHJT010000001.1"/>
</dbReference>
<evidence type="ECO:0000313" key="2">
    <source>
        <dbReference type="EMBL" id="MBB4933351.1"/>
    </source>
</evidence>
<keyword evidence="1" id="KW-0472">Membrane</keyword>
<keyword evidence="3" id="KW-1185">Reference proteome</keyword>
<keyword evidence="1" id="KW-0812">Transmembrane</keyword>
<name>A0A7W7RJZ6_9ACTN</name>
<keyword evidence="1" id="KW-1133">Transmembrane helix</keyword>
<reference evidence="2 3" key="1">
    <citation type="submission" date="2020-08" db="EMBL/GenBank/DDBJ databases">
        <title>Sequencing the genomes of 1000 actinobacteria strains.</title>
        <authorList>
            <person name="Klenk H.-P."/>
        </authorList>
    </citation>
    <scope>NUCLEOTIDE SEQUENCE [LARGE SCALE GENOMIC DNA]</scope>
    <source>
        <strain evidence="2 3">DSM 102030</strain>
    </source>
</reference>
<accession>A0A7W7RJZ6</accession>
<sequence length="122" mass="13022">MTKETKEAIPRDEVAASLATSQELGTEYNSAVADALAERIEHTVDERVAAQLAERLAETQGQPKRQDIRITSLRFALAVVSMVVAVPLTLLVAGASEPGMAVGMLWLGIAAVNGIFVFATRE</sequence>
<feature type="transmembrane region" description="Helical" evidence="1">
    <location>
        <begin position="99"/>
        <end position="119"/>
    </location>
</feature>
<comment type="caution">
    <text evidence="2">The sequence shown here is derived from an EMBL/GenBank/DDBJ whole genome shotgun (WGS) entry which is preliminary data.</text>
</comment>
<evidence type="ECO:0000256" key="1">
    <source>
        <dbReference type="SAM" id="Phobius"/>
    </source>
</evidence>
<organism evidence="2 3">
    <name type="scientific">Lipingzhangella halophila</name>
    <dbReference type="NCBI Taxonomy" id="1783352"/>
    <lineage>
        <taxon>Bacteria</taxon>
        <taxon>Bacillati</taxon>
        <taxon>Actinomycetota</taxon>
        <taxon>Actinomycetes</taxon>
        <taxon>Streptosporangiales</taxon>
        <taxon>Nocardiopsidaceae</taxon>
        <taxon>Lipingzhangella</taxon>
    </lineage>
</organism>
<proteinExistence type="predicted"/>
<dbReference type="Proteomes" id="UP000523007">
    <property type="component" value="Unassembled WGS sequence"/>
</dbReference>